<dbReference type="Proteomes" id="UP000276991">
    <property type="component" value="Unassembled WGS sequence"/>
</dbReference>
<reference evidence="1 2" key="1">
    <citation type="submission" date="2018-08" db="EMBL/GenBank/DDBJ databases">
        <authorList>
            <person name="Laetsch R D."/>
            <person name="Stevens L."/>
            <person name="Kumar S."/>
            <person name="Blaxter L. M."/>
        </authorList>
    </citation>
    <scope>NUCLEOTIDE SEQUENCE [LARGE SCALE GENOMIC DNA]</scope>
</reference>
<gene>
    <name evidence="1" type="ORF">NAV_LOCUS5987</name>
</gene>
<keyword evidence="2" id="KW-1185">Reference proteome</keyword>
<accession>A0A498SG53</accession>
<evidence type="ECO:0000313" key="2">
    <source>
        <dbReference type="Proteomes" id="UP000276991"/>
    </source>
</evidence>
<proteinExistence type="predicted"/>
<name>A0A498SG53_ACAVI</name>
<dbReference type="EMBL" id="UPTC01001140">
    <property type="protein sequence ID" value="VBB31196.1"/>
    <property type="molecule type" value="Genomic_DNA"/>
</dbReference>
<protein>
    <submittedName>
        <fullName evidence="1">Uncharacterized protein</fullName>
    </submittedName>
</protein>
<dbReference type="OrthoDB" id="5853370at2759"/>
<dbReference type="AlphaFoldDB" id="A0A498SG53"/>
<evidence type="ECO:0000313" key="1">
    <source>
        <dbReference type="EMBL" id="VBB31196.1"/>
    </source>
</evidence>
<sequence length="99" mass="11649">MELRDNCPLMNLKLELIRLPKSNYVRNGKVHFKRLGHLNEELEFRRIPIPPQLPTVLSKKELLSMLSKRNEHRKQIPDNVAGIVDIPEQEYNDYKDSVS</sequence>
<organism evidence="1 2">
    <name type="scientific">Acanthocheilonema viteae</name>
    <name type="common">Filarial nematode worm</name>
    <name type="synonym">Dipetalonema viteae</name>
    <dbReference type="NCBI Taxonomy" id="6277"/>
    <lineage>
        <taxon>Eukaryota</taxon>
        <taxon>Metazoa</taxon>
        <taxon>Ecdysozoa</taxon>
        <taxon>Nematoda</taxon>
        <taxon>Chromadorea</taxon>
        <taxon>Rhabditida</taxon>
        <taxon>Spirurina</taxon>
        <taxon>Spiruromorpha</taxon>
        <taxon>Filarioidea</taxon>
        <taxon>Onchocercidae</taxon>
        <taxon>Acanthocheilonema</taxon>
    </lineage>
</organism>